<feature type="domain" description="Ice-binding protein C-terminal" evidence="2">
    <location>
        <begin position="165"/>
        <end position="184"/>
    </location>
</feature>
<dbReference type="AlphaFoldDB" id="A0AAE3GR07"/>
<dbReference type="EMBL" id="JAMZMM010000057">
    <property type="protein sequence ID" value="MCP2728487.1"/>
    <property type="molecule type" value="Genomic_DNA"/>
</dbReference>
<evidence type="ECO:0000259" key="2">
    <source>
        <dbReference type="Pfam" id="PF07589"/>
    </source>
</evidence>
<dbReference type="Proteomes" id="UP001204953">
    <property type="component" value="Unassembled WGS sequence"/>
</dbReference>
<reference evidence="3" key="1">
    <citation type="submission" date="2022-06" db="EMBL/GenBank/DDBJ databases">
        <title>New cyanobacteria of genus Symplocastrum in benthos of Lake Baikal.</title>
        <authorList>
            <person name="Sorokovikova E."/>
            <person name="Tikhonova I."/>
            <person name="Krasnopeev A."/>
            <person name="Evseev P."/>
            <person name="Gladkikh A."/>
            <person name="Belykh O."/>
        </authorList>
    </citation>
    <scope>NUCLEOTIDE SEQUENCE</scope>
    <source>
        <strain evidence="3">BBK-W-15</strain>
    </source>
</reference>
<proteinExistence type="predicted"/>
<comment type="caution">
    <text evidence="3">The sequence shown here is derived from an EMBL/GenBank/DDBJ whole genome shotgun (WGS) entry which is preliminary data.</text>
</comment>
<organism evidence="3 4">
    <name type="scientific">Limnofasciculus baicalensis BBK-W-15</name>
    <dbReference type="NCBI Taxonomy" id="2699891"/>
    <lineage>
        <taxon>Bacteria</taxon>
        <taxon>Bacillati</taxon>
        <taxon>Cyanobacteriota</taxon>
        <taxon>Cyanophyceae</taxon>
        <taxon>Coleofasciculales</taxon>
        <taxon>Coleofasciculaceae</taxon>
        <taxon>Limnofasciculus</taxon>
        <taxon>Limnofasciculus baicalensis</taxon>
    </lineage>
</organism>
<evidence type="ECO:0000313" key="3">
    <source>
        <dbReference type="EMBL" id="MCP2728487.1"/>
    </source>
</evidence>
<dbReference type="InterPro" id="IPR026374">
    <property type="entry name" value="Cyano_PEP"/>
</dbReference>
<evidence type="ECO:0000313" key="4">
    <source>
        <dbReference type="Proteomes" id="UP001204953"/>
    </source>
</evidence>
<accession>A0AAE3GR07</accession>
<feature type="chain" id="PRO_5041939450" evidence="1">
    <location>
        <begin position="29"/>
        <end position="192"/>
    </location>
</feature>
<evidence type="ECO:0000256" key="1">
    <source>
        <dbReference type="SAM" id="SignalP"/>
    </source>
</evidence>
<dbReference type="InterPro" id="IPR013424">
    <property type="entry name" value="Ice-binding_C"/>
</dbReference>
<keyword evidence="4" id="KW-1185">Reference proteome</keyword>
<feature type="signal peptide" evidence="1">
    <location>
        <begin position="1"/>
        <end position="28"/>
    </location>
</feature>
<dbReference type="NCBIfam" id="TIGR04155">
    <property type="entry name" value="cyano_PEP"/>
    <property type="match status" value="1"/>
</dbReference>
<keyword evidence="1" id="KW-0732">Signal</keyword>
<gene>
    <name evidence="3" type="ORF">NJ959_08360</name>
</gene>
<dbReference type="NCBIfam" id="TIGR02595">
    <property type="entry name" value="PEP_CTERM"/>
    <property type="match status" value="1"/>
</dbReference>
<name>A0AAE3GR07_9CYAN</name>
<protein>
    <submittedName>
        <fullName evidence="3">PEP-CTERM sorting domain-containing protein</fullName>
    </submittedName>
</protein>
<sequence>MKNILSKLAATAVTYAILSVASTQEAQAISFNFDWQGDGGYSAKGMFSYDETTAPTIISESGAGATNNLESLMVSFFDPSNNPLQSFNTVSNGGSQSSFFQFNFDTSTQTLFGAFNVGGGTGVMGEQFFSGTVGSLLRLRQDVDQMGTSIELDKNSGAITVTAKSVPEPTSILGLLALGAMGAGSILKKKQA</sequence>
<dbReference type="RefSeq" id="WP_254011284.1">
    <property type="nucleotide sequence ID" value="NZ_JAMZMM010000057.1"/>
</dbReference>
<dbReference type="Pfam" id="PF07589">
    <property type="entry name" value="PEP-CTERM"/>
    <property type="match status" value="1"/>
</dbReference>